<protein>
    <recommendedName>
        <fullName evidence="3">OTU domain-containing protein</fullName>
    </recommendedName>
</protein>
<proteinExistence type="predicted"/>
<accession>A0A0D3KVM7</accession>
<dbReference type="PANTHER" id="PTHR12419:SF11">
    <property type="entry name" value="OTU DOMAIN-CONTAINING PROTEIN DDB_G0284757"/>
    <property type="match status" value="1"/>
</dbReference>
<dbReference type="Proteomes" id="UP000013827">
    <property type="component" value="Unassembled WGS sequence"/>
</dbReference>
<dbReference type="HOGENOM" id="CLU_1838915_0_0_1"/>
<dbReference type="AlphaFoldDB" id="A0A0D3KVM7"/>
<dbReference type="RefSeq" id="XP_005792241.1">
    <property type="nucleotide sequence ID" value="XM_005792184.1"/>
</dbReference>
<dbReference type="EnsemblProtists" id="EOD39812">
    <property type="protein sequence ID" value="EOD39812"/>
    <property type="gene ID" value="EMIHUDRAFT_223354"/>
</dbReference>
<name>A0A0D3KVM7_EMIH1</name>
<dbReference type="GeneID" id="17285083"/>
<organism evidence="1 2">
    <name type="scientific">Emiliania huxleyi (strain CCMP1516)</name>
    <dbReference type="NCBI Taxonomy" id="280463"/>
    <lineage>
        <taxon>Eukaryota</taxon>
        <taxon>Haptista</taxon>
        <taxon>Haptophyta</taxon>
        <taxon>Prymnesiophyceae</taxon>
        <taxon>Isochrysidales</taxon>
        <taxon>Noelaerhabdaceae</taxon>
        <taxon>Emiliania</taxon>
    </lineage>
</organism>
<sequence>MGQGPQDARSRLSRHLGLPGFKILAWLARLQEQGRLRGFKIKDVPGDNNCQFHALTDQLEQLGISGWSAAAERWTTAPSASESFKLRDSVGVEDWDRYIREMSQHGATLLAASVIFKTEIVVISSLSPDYCHTITPPDGF</sequence>
<dbReference type="GO" id="GO:0004843">
    <property type="term" value="F:cysteine-type deubiquitinase activity"/>
    <property type="evidence" value="ECO:0007669"/>
    <property type="project" value="TreeGrafter"/>
</dbReference>
<dbReference type="InterPro" id="IPR050704">
    <property type="entry name" value="Peptidase_C85-like"/>
</dbReference>
<dbReference type="PaxDb" id="2903-EOD39812"/>
<evidence type="ECO:0000313" key="1">
    <source>
        <dbReference type="EnsemblProtists" id="EOD39812"/>
    </source>
</evidence>
<dbReference type="KEGG" id="ehx:EMIHUDRAFT_223354"/>
<dbReference type="Gene3D" id="3.90.70.80">
    <property type="match status" value="1"/>
</dbReference>
<dbReference type="PANTHER" id="PTHR12419">
    <property type="entry name" value="OTU DOMAIN CONTAINING PROTEIN"/>
    <property type="match status" value="1"/>
</dbReference>
<dbReference type="GO" id="GO:0016579">
    <property type="term" value="P:protein deubiquitination"/>
    <property type="evidence" value="ECO:0007669"/>
    <property type="project" value="TreeGrafter"/>
</dbReference>
<dbReference type="CDD" id="cd22758">
    <property type="entry name" value="OTU_232R-like"/>
    <property type="match status" value="1"/>
</dbReference>
<reference evidence="2" key="1">
    <citation type="journal article" date="2013" name="Nature">
        <title>Pan genome of the phytoplankton Emiliania underpins its global distribution.</title>
        <authorList>
            <person name="Read B.A."/>
            <person name="Kegel J."/>
            <person name="Klute M.J."/>
            <person name="Kuo A."/>
            <person name="Lefebvre S.C."/>
            <person name="Maumus F."/>
            <person name="Mayer C."/>
            <person name="Miller J."/>
            <person name="Monier A."/>
            <person name="Salamov A."/>
            <person name="Young J."/>
            <person name="Aguilar M."/>
            <person name="Claverie J.M."/>
            <person name="Frickenhaus S."/>
            <person name="Gonzalez K."/>
            <person name="Herman E.K."/>
            <person name="Lin Y.C."/>
            <person name="Napier J."/>
            <person name="Ogata H."/>
            <person name="Sarno A.F."/>
            <person name="Shmutz J."/>
            <person name="Schroeder D."/>
            <person name="de Vargas C."/>
            <person name="Verret F."/>
            <person name="von Dassow P."/>
            <person name="Valentin K."/>
            <person name="Van de Peer Y."/>
            <person name="Wheeler G."/>
            <person name="Dacks J.B."/>
            <person name="Delwiche C.F."/>
            <person name="Dyhrman S.T."/>
            <person name="Glockner G."/>
            <person name="John U."/>
            <person name="Richards T."/>
            <person name="Worden A.Z."/>
            <person name="Zhang X."/>
            <person name="Grigoriev I.V."/>
            <person name="Allen A.E."/>
            <person name="Bidle K."/>
            <person name="Borodovsky M."/>
            <person name="Bowler C."/>
            <person name="Brownlee C."/>
            <person name="Cock J.M."/>
            <person name="Elias M."/>
            <person name="Gladyshev V.N."/>
            <person name="Groth M."/>
            <person name="Guda C."/>
            <person name="Hadaegh A."/>
            <person name="Iglesias-Rodriguez M.D."/>
            <person name="Jenkins J."/>
            <person name="Jones B.M."/>
            <person name="Lawson T."/>
            <person name="Leese F."/>
            <person name="Lindquist E."/>
            <person name="Lobanov A."/>
            <person name="Lomsadze A."/>
            <person name="Malik S.B."/>
            <person name="Marsh M.E."/>
            <person name="Mackinder L."/>
            <person name="Mock T."/>
            <person name="Mueller-Roeber B."/>
            <person name="Pagarete A."/>
            <person name="Parker M."/>
            <person name="Probert I."/>
            <person name="Quesneville H."/>
            <person name="Raines C."/>
            <person name="Rensing S.A."/>
            <person name="Riano-Pachon D.M."/>
            <person name="Richier S."/>
            <person name="Rokitta S."/>
            <person name="Shiraiwa Y."/>
            <person name="Soanes D.M."/>
            <person name="van der Giezen M."/>
            <person name="Wahlund T.M."/>
            <person name="Williams B."/>
            <person name="Wilson W."/>
            <person name="Wolfe G."/>
            <person name="Wurch L.L."/>
        </authorList>
    </citation>
    <scope>NUCLEOTIDE SEQUENCE</scope>
</reference>
<reference evidence="1" key="2">
    <citation type="submission" date="2024-10" db="UniProtKB">
        <authorList>
            <consortium name="EnsemblProtists"/>
        </authorList>
    </citation>
    <scope>IDENTIFICATION</scope>
</reference>
<evidence type="ECO:0008006" key="3">
    <source>
        <dbReference type="Google" id="ProtNLM"/>
    </source>
</evidence>
<evidence type="ECO:0000313" key="2">
    <source>
        <dbReference type="Proteomes" id="UP000013827"/>
    </source>
</evidence>
<keyword evidence="2" id="KW-1185">Reference proteome</keyword>